<evidence type="ECO:0000256" key="16">
    <source>
        <dbReference type="PIRSR" id="PIRSR000977-2"/>
    </source>
</evidence>
<dbReference type="NCBIfam" id="NF008746">
    <property type="entry name" value="PRK11779.1"/>
    <property type="match status" value="1"/>
</dbReference>
<dbReference type="InterPro" id="IPR038649">
    <property type="entry name" value="EXOI_SH3_sf"/>
</dbReference>
<evidence type="ECO:0000256" key="2">
    <source>
        <dbReference type="ARBA" id="ARBA00012108"/>
    </source>
</evidence>
<dbReference type="PROSITE" id="PS51784">
    <property type="entry name" value="EXOI_SH3"/>
    <property type="match status" value="1"/>
</dbReference>
<dbReference type="InterPro" id="IPR013620">
    <property type="entry name" value="Exonuc_1_SH3"/>
</dbReference>
<evidence type="ECO:0000256" key="3">
    <source>
        <dbReference type="ARBA" id="ARBA00019900"/>
    </source>
</evidence>
<sequence>MIDTFLFYDYETFGLNPALDKPAQFASVRTNLNFKTIEDPSVFYCYPPKDYLPDPKSILITGITPEYTIKHGFNESLFSKKIYSILNKTRSCIVGFNNVKFDDEFTRNIFYRNLLDIYSWQWKNGNSRLDVIKIIRACYVFRPNEISWPKKKDGSISFKLEDLAKVNGINHYRSHDALSDVYATISLLKLVKYKYPKMLNFFFKIRKKNGLLDVIKKSRSKLFIYTSSFFGFKQYYCICFFPIVIDPNNKNLLIYINVGGEDVEKNFIKNRFSLIKNNNVEYFFSFGFSYLYMNRCEIIAPITILQKNDFFRLNLNKKTILNNRKWIKKNYFLLKEAALLFLSKCSFQINKDEKNVDLLMYRSFLSNSDKLILERVHVLPKKNWNVLKFKDNRMNKVFYRYRARNYFYLLNRKEKEKWIYYCSSIINQKKLYEYIVRVKYLLKKYSYDIKKINLLKNMLLYAKKIYIEHRLNLFFIK</sequence>
<dbReference type="GO" id="GO:0006281">
    <property type="term" value="P:DNA repair"/>
    <property type="evidence" value="ECO:0007669"/>
    <property type="project" value="UniProtKB-KW"/>
</dbReference>
<dbReference type="SUPFAM" id="SSF53098">
    <property type="entry name" value="Ribonuclease H-like"/>
    <property type="match status" value="1"/>
</dbReference>
<dbReference type="EC" id="3.1.11.1" evidence="2 14"/>
<dbReference type="InterPro" id="IPR058561">
    <property type="entry name" value="Exonuc_1_C"/>
</dbReference>
<feature type="binding site" evidence="16">
    <location>
        <position position="180"/>
    </location>
    <ligand>
        <name>Mg(2+)</name>
        <dbReference type="ChEBI" id="CHEBI:18420"/>
        <label>2</label>
    </ligand>
</feature>
<dbReference type="Gene3D" id="3.30.1520.20">
    <property type="entry name" value="Exonuclease ExoI, domain 2"/>
    <property type="match status" value="1"/>
</dbReference>
<evidence type="ECO:0000256" key="8">
    <source>
        <dbReference type="ARBA" id="ARBA00022839"/>
    </source>
</evidence>
<gene>
    <name evidence="19" type="primary">sbcB</name>
    <name evidence="19" type="ORF">BUANCORI2928_441</name>
</gene>
<keyword evidence="10" id="KW-0238">DNA-binding</keyword>
<protein>
    <recommendedName>
        <fullName evidence="3 14">Exodeoxyribonuclease I</fullName>
        <ecNumber evidence="2 14">3.1.11.1</ecNumber>
    </recommendedName>
</protein>
<evidence type="ECO:0000259" key="18">
    <source>
        <dbReference type="PROSITE" id="PS51785"/>
    </source>
</evidence>
<name>A0AAT9IGM5_9GAMM</name>
<dbReference type="SMART" id="SM00479">
    <property type="entry name" value="EXOIII"/>
    <property type="match status" value="1"/>
</dbReference>
<comment type="subunit">
    <text evidence="13">Monomer. Interacts with ssb (via C-terminus); this interaction stimulates the exonuclease activity by recruiting the enzyme to its substrate.</text>
</comment>
<evidence type="ECO:0000259" key="17">
    <source>
        <dbReference type="PROSITE" id="PS51784"/>
    </source>
</evidence>
<accession>A0AAT9IGM5</accession>
<evidence type="ECO:0000256" key="9">
    <source>
        <dbReference type="ARBA" id="ARBA00022842"/>
    </source>
</evidence>
<dbReference type="InterPro" id="IPR012337">
    <property type="entry name" value="RNaseH-like_sf"/>
</dbReference>
<comment type="function">
    <text evidence="12">Degrades single-stranded DNA (ssDNA) in a highly processive manner. Also functions as a DNA deoxyribophosphodiesterase that releases deoxyribose-phosphate moieties following the cleavage of DNA at an apurinic/apyrimidinic (AP) site by either an AP endonuclease or AP lyase.</text>
</comment>
<keyword evidence="7 14" id="KW-0378">Hydrolase</keyword>
<evidence type="ECO:0000256" key="13">
    <source>
        <dbReference type="ARBA" id="ARBA00046792"/>
    </source>
</evidence>
<dbReference type="GO" id="GO:0008310">
    <property type="term" value="F:single-stranded DNA 3'-5' DNA exonuclease activity"/>
    <property type="evidence" value="ECO:0007669"/>
    <property type="project" value="UniProtKB-EC"/>
</dbReference>
<feature type="binding site" evidence="16">
    <location>
        <position position="11"/>
    </location>
    <ligand>
        <name>Mg(2+)</name>
        <dbReference type="ChEBI" id="CHEBI:18420"/>
        <label>2</label>
    </ligand>
</feature>
<keyword evidence="5 16" id="KW-0479">Metal-binding</keyword>
<dbReference type="InterPro" id="IPR036397">
    <property type="entry name" value="RNaseH_sf"/>
</dbReference>
<dbReference type="Pfam" id="PF26016">
    <property type="entry name" value="ExoI_C"/>
    <property type="match status" value="1"/>
</dbReference>
<evidence type="ECO:0000313" key="19">
    <source>
        <dbReference type="EMBL" id="CAL4043978.1"/>
    </source>
</evidence>
<feature type="binding site" evidence="15">
    <location>
        <position position="11"/>
    </location>
    <ligand>
        <name>substrate</name>
    </ligand>
</feature>
<evidence type="ECO:0000256" key="5">
    <source>
        <dbReference type="ARBA" id="ARBA00022723"/>
    </source>
</evidence>
<comment type="catalytic activity">
    <reaction evidence="1 14">
        <text>Exonucleolytic cleavage in the 3'- to 5'-direction to yield nucleoside 5'-phosphates.</text>
        <dbReference type="EC" id="3.1.11.1"/>
    </reaction>
</comment>
<dbReference type="InterPro" id="IPR034747">
    <property type="entry name" value="EXOI_SH3"/>
</dbReference>
<dbReference type="Gene3D" id="1.20.1280.70">
    <property type="entry name" value="Exonuclease ExoI, domain 3"/>
    <property type="match status" value="1"/>
</dbReference>
<dbReference type="EMBL" id="OZ060371">
    <property type="protein sequence ID" value="CAL4043978.1"/>
    <property type="molecule type" value="Genomic_DNA"/>
</dbReference>
<dbReference type="InterPro" id="IPR023607">
    <property type="entry name" value="Exodeoxyribonuclease_I"/>
</dbReference>
<dbReference type="Pfam" id="PF08411">
    <property type="entry name" value="ExoI_SH3"/>
    <property type="match status" value="1"/>
</dbReference>
<dbReference type="InterPro" id="IPR013520">
    <property type="entry name" value="Ribonucl_H"/>
</dbReference>
<dbReference type="PROSITE" id="PS51785">
    <property type="entry name" value="EXOI_C"/>
    <property type="match status" value="1"/>
</dbReference>
<keyword evidence="9 16" id="KW-0460">Magnesium</keyword>
<evidence type="ECO:0000256" key="6">
    <source>
        <dbReference type="ARBA" id="ARBA00022763"/>
    </source>
</evidence>
<dbReference type="FunFam" id="3.30.420.10:FF:000033">
    <property type="entry name" value="Exodeoxyribonuclease I"/>
    <property type="match status" value="1"/>
</dbReference>
<dbReference type="Gene3D" id="3.30.420.10">
    <property type="entry name" value="Ribonuclease H-like superfamily/Ribonuclease H"/>
    <property type="match status" value="1"/>
</dbReference>
<keyword evidence="11 14" id="KW-0234">DNA repair</keyword>
<dbReference type="RefSeq" id="WP_367680962.1">
    <property type="nucleotide sequence ID" value="NZ_OZ060371.1"/>
</dbReference>
<dbReference type="Gene3D" id="1.10.287.1240">
    <property type="match status" value="1"/>
</dbReference>
<evidence type="ECO:0000256" key="1">
    <source>
        <dbReference type="ARBA" id="ARBA00000563"/>
    </source>
</evidence>
<comment type="cofactor">
    <cofactor evidence="16">
        <name>Mg(2+)</name>
        <dbReference type="ChEBI" id="CHEBI:18420"/>
    </cofactor>
    <text evidence="16">Binds 2 Mg(2+) ions per monomer.</text>
</comment>
<dbReference type="AlphaFoldDB" id="A0AAT9IGM5"/>
<dbReference type="PIRSF" id="PIRSF000977">
    <property type="entry name" value="Exodeoxyribonuclease_I"/>
    <property type="match status" value="1"/>
</dbReference>
<organism evidence="19">
    <name type="scientific">Buchnera aphidicola</name>
    <name type="common">Anoecia corni</name>
    <dbReference type="NCBI Taxonomy" id="2994477"/>
    <lineage>
        <taxon>Bacteria</taxon>
        <taxon>Pseudomonadati</taxon>
        <taxon>Pseudomonadota</taxon>
        <taxon>Gammaproteobacteria</taxon>
        <taxon>Enterobacterales</taxon>
        <taxon>Erwiniaceae</taxon>
        <taxon>Buchnera</taxon>
    </lineage>
</organism>
<evidence type="ECO:0000256" key="11">
    <source>
        <dbReference type="ARBA" id="ARBA00023204"/>
    </source>
</evidence>
<dbReference type="GO" id="GO:0003677">
    <property type="term" value="F:DNA binding"/>
    <property type="evidence" value="ECO:0007669"/>
    <property type="project" value="UniProtKB-KW"/>
</dbReference>
<keyword evidence="6 14" id="KW-0227">DNA damage</keyword>
<dbReference type="GO" id="GO:0046872">
    <property type="term" value="F:metal ion binding"/>
    <property type="evidence" value="ECO:0007669"/>
    <property type="project" value="UniProtKB-KW"/>
</dbReference>
<evidence type="ECO:0000256" key="10">
    <source>
        <dbReference type="ARBA" id="ARBA00023125"/>
    </source>
</evidence>
<feature type="binding site" evidence="15">
    <location>
        <position position="159"/>
    </location>
    <ligand>
        <name>substrate</name>
    </ligand>
</feature>
<evidence type="ECO:0000256" key="12">
    <source>
        <dbReference type="ARBA" id="ARBA00046035"/>
    </source>
</evidence>
<evidence type="ECO:0000256" key="4">
    <source>
        <dbReference type="ARBA" id="ARBA00022722"/>
    </source>
</evidence>
<keyword evidence="8 14" id="KW-0269">Exonuclease</keyword>
<keyword evidence="4 14" id="KW-0540">Nuclease</keyword>
<feature type="domain" description="ExoI C-terminal" evidence="18">
    <location>
        <begin position="352"/>
        <end position="466"/>
    </location>
</feature>
<proteinExistence type="predicted"/>
<evidence type="ECO:0000256" key="7">
    <source>
        <dbReference type="ARBA" id="ARBA00022801"/>
    </source>
</evidence>
<feature type="domain" description="ExoI SH3-like" evidence="17">
    <location>
        <begin position="196"/>
        <end position="345"/>
    </location>
</feature>
<dbReference type="Pfam" id="PF00929">
    <property type="entry name" value="RNase_T"/>
    <property type="match status" value="1"/>
</dbReference>
<evidence type="ECO:0000256" key="14">
    <source>
        <dbReference type="PIRNR" id="PIRNR000977"/>
    </source>
</evidence>
<evidence type="ECO:0000256" key="15">
    <source>
        <dbReference type="PIRSR" id="PIRSR000977-1"/>
    </source>
</evidence>
<reference evidence="19" key="1">
    <citation type="submission" date="2024-06" db="EMBL/GenBank/DDBJ databases">
        <authorList>
            <person name="Manzano-Marin A."/>
            <person name="Manzano-Marin A."/>
            <person name="Alejandro Manzano Marin A."/>
        </authorList>
    </citation>
    <scope>NUCLEOTIDE SEQUENCE</scope>
    <source>
        <strain evidence="19">Ancorni-2928</strain>
    </source>
</reference>
<dbReference type="CDD" id="cd06138">
    <property type="entry name" value="ExoI_N"/>
    <property type="match status" value="1"/>
</dbReference>
<feature type="binding site" evidence="16">
    <location>
        <position position="9"/>
    </location>
    <ligand>
        <name>Mg(2+)</name>
        <dbReference type="ChEBI" id="CHEBI:18420"/>
        <label>1</label>
    </ligand>
</feature>